<organism evidence="3 4">
    <name type="scientific">Peronospora destructor</name>
    <dbReference type="NCBI Taxonomy" id="86335"/>
    <lineage>
        <taxon>Eukaryota</taxon>
        <taxon>Sar</taxon>
        <taxon>Stramenopiles</taxon>
        <taxon>Oomycota</taxon>
        <taxon>Peronosporomycetes</taxon>
        <taxon>Peronosporales</taxon>
        <taxon>Peronosporaceae</taxon>
        <taxon>Peronospora</taxon>
    </lineage>
</organism>
<comment type="caution">
    <text evidence="3">The sequence shown here is derived from an EMBL/GenBank/DDBJ whole genome shotgun (WGS) entry which is preliminary data.</text>
</comment>
<keyword evidence="4" id="KW-1185">Reference proteome</keyword>
<feature type="domain" description="Sm" evidence="2">
    <location>
        <begin position="194"/>
        <end position="301"/>
    </location>
</feature>
<dbReference type="InterPro" id="IPR010920">
    <property type="entry name" value="LSM_dom_sf"/>
</dbReference>
<evidence type="ECO:0000256" key="1">
    <source>
        <dbReference type="SAM" id="MobiDB-lite"/>
    </source>
</evidence>
<dbReference type="SMART" id="SM00651">
    <property type="entry name" value="Sm"/>
    <property type="match status" value="1"/>
</dbReference>
<dbReference type="GO" id="GO:0071209">
    <property type="term" value="F:U7 snRNA binding"/>
    <property type="evidence" value="ECO:0007669"/>
    <property type="project" value="InterPro"/>
</dbReference>
<evidence type="ECO:0000313" key="3">
    <source>
        <dbReference type="EMBL" id="CAI5736379.1"/>
    </source>
</evidence>
<dbReference type="InterPro" id="IPR001163">
    <property type="entry name" value="Sm_dom_euk/arc"/>
</dbReference>
<dbReference type="Gene3D" id="2.30.30.100">
    <property type="match status" value="1"/>
</dbReference>
<feature type="region of interest" description="Disordered" evidence="1">
    <location>
        <begin position="308"/>
        <end position="327"/>
    </location>
</feature>
<dbReference type="PANTHER" id="PTHR21415:SF1">
    <property type="entry name" value="U7 SNRNA-ASSOCIATED SM-LIKE PROTEIN LSM11"/>
    <property type="match status" value="1"/>
</dbReference>
<feature type="compositionally biased region" description="Basic residues" evidence="1">
    <location>
        <begin position="318"/>
        <end position="327"/>
    </location>
</feature>
<dbReference type="GO" id="GO:0005683">
    <property type="term" value="C:U7 snRNP"/>
    <property type="evidence" value="ECO:0007669"/>
    <property type="project" value="TreeGrafter"/>
</dbReference>
<dbReference type="GO" id="GO:0006398">
    <property type="term" value="P:mRNA 3'-end processing by stem-loop binding and cleavage"/>
    <property type="evidence" value="ECO:0007669"/>
    <property type="project" value="TreeGrafter"/>
</dbReference>
<dbReference type="InterPro" id="IPR039267">
    <property type="entry name" value="Lsm11"/>
</dbReference>
<evidence type="ECO:0000259" key="2">
    <source>
        <dbReference type="SMART" id="SM00651"/>
    </source>
</evidence>
<dbReference type="Pfam" id="PF01423">
    <property type="entry name" value="LSM"/>
    <property type="match status" value="1"/>
</dbReference>
<feature type="compositionally biased region" description="Polar residues" evidence="1">
    <location>
        <begin position="308"/>
        <end position="317"/>
    </location>
</feature>
<dbReference type="SUPFAM" id="SSF50182">
    <property type="entry name" value="Sm-like ribonucleoproteins"/>
    <property type="match status" value="1"/>
</dbReference>
<dbReference type="AlphaFoldDB" id="A0AAV0UHJ7"/>
<reference evidence="3" key="1">
    <citation type="submission" date="2022-12" db="EMBL/GenBank/DDBJ databases">
        <authorList>
            <person name="Webb A."/>
        </authorList>
    </citation>
    <scope>NUCLEOTIDE SEQUENCE</scope>
    <source>
        <strain evidence="3">Pd1</strain>
    </source>
</reference>
<name>A0AAV0UHJ7_9STRA</name>
<proteinExistence type="predicted"/>
<dbReference type="Proteomes" id="UP001162029">
    <property type="component" value="Unassembled WGS sequence"/>
</dbReference>
<evidence type="ECO:0000313" key="4">
    <source>
        <dbReference type="Proteomes" id="UP001162029"/>
    </source>
</evidence>
<dbReference type="EMBL" id="CANTFM010001182">
    <property type="protein sequence ID" value="CAI5736379.1"/>
    <property type="molecule type" value="Genomic_DNA"/>
</dbReference>
<dbReference type="PANTHER" id="PTHR21415">
    <property type="entry name" value="U7 SNRNA-ASSOCIATED SM-LIKE PROTEIN LSM11"/>
    <property type="match status" value="1"/>
</dbReference>
<accession>A0AAV0UHJ7</accession>
<gene>
    <name evidence="3" type="ORF">PDE001_LOCUS6294</name>
</gene>
<protein>
    <recommendedName>
        <fullName evidence="2">Sm domain-containing protein</fullName>
    </recommendedName>
</protein>
<sequence length="327" mass="37418">MDAALMEARLHAFYAKHNPDNDQNIAEIVRKFTGRERQLCEKLIKKYGEAPDLTSSAGSSDQIEDIKAERAGLIAKIKYQRDFMPYALPRATKSFLDLRSAEFDALKALQTPKELLKLPVMTIYPLDNIQKYRHLLPESDLNYQSLVSKLKKSSSSATEAKAAMVKKTIEKALPLLFEQLADTYLDGPFRVLRRCFLERMKVFVVIRRVNSVRGTCFGFLKAFDKHMNLVLLDVTQEFIPHNTHERLRQEVRDSKRAASDAVFSAADRHRNRHVLAGAGGTQREYVKQLFIRGDNIVSVSAGFVNTFNNRPRNTSRPNMRRFPKTAR</sequence>